<keyword evidence="1" id="KW-0378">Hydrolase</keyword>
<protein>
    <submittedName>
        <fullName evidence="1">HpaII restriction endonuclease</fullName>
    </submittedName>
</protein>
<dbReference type="GO" id="GO:0004519">
    <property type="term" value="F:endonuclease activity"/>
    <property type="evidence" value="ECO:0007669"/>
    <property type="project" value="UniProtKB-KW"/>
</dbReference>
<dbReference type="RefSeq" id="WP_044766218.1">
    <property type="nucleotide sequence ID" value="NZ_CEIH01000002.1"/>
</dbReference>
<keyword evidence="1" id="KW-0540">Nuclease</keyword>
<dbReference type="AlphaFoldDB" id="A0A0Z8LPI7"/>
<gene>
    <name evidence="1" type="ORF">ERS132539_00092</name>
</gene>
<dbReference type="InterPro" id="IPR019062">
    <property type="entry name" value="Restrct_endonuc_II_HpaII"/>
</dbReference>
<name>A0A0Z8LPI7_STRSU</name>
<keyword evidence="1" id="KW-0255">Endonuclease</keyword>
<dbReference type="Pfam" id="PF09561">
    <property type="entry name" value="RE_HpaII"/>
    <property type="match status" value="1"/>
</dbReference>
<organism evidence="1 2">
    <name type="scientific">Streptococcus suis</name>
    <dbReference type="NCBI Taxonomy" id="1307"/>
    <lineage>
        <taxon>Bacteria</taxon>
        <taxon>Bacillati</taxon>
        <taxon>Bacillota</taxon>
        <taxon>Bacilli</taxon>
        <taxon>Lactobacillales</taxon>
        <taxon>Streptococcaceae</taxon>
        <taxon>Streptococcus</taxon>
    </lineage>
</organism>
<evidence type="ECO:0000313" key="2">
    <source>
        <dbReference type="Proteomes" id="UP000069526"/>
    </source>
</evidence>
<dbReference type="EMBL" id="FIJK01000001">
    <property type="protein sequence ID" value="CYV94498.1"/>
    <property type="molecule type" value="Genomic_DNA"/>
</dbReference>
<evidence type="ECO:0000313" key="1">
    <source>
        <dbReference type="EMBL" id="CYV94498.1"/>
    </source>
</evidence>
<reference evidence="1 2" key="1">
    <citation type="submission" date="2016-02" db="EMBL/GenBank/DDBJ databases">
        <authorList>
            <consortium name="Pathogen Informatics"/>
        </authorList>
    </citation>
    <scope>NUCLEOTIDE SEQUENCE [LARGE SCALE GENOMIC DNA]</scope>
    <source>
        <strain evidence="1 2">SS1013</strain>
    </source>
</reference>
<sequence>MPNKVNKGEWAELFVFLKALSDGKIFAADERLNKIEHLFYTILSALNLHEDFKKEYIRDSNSNCIILEENGRELLRVPIQEFKQSADILLKAIQNGKGTFEIPEIEPLLTKLKVDKIKASNDSKKDIIFKIHDHFTGTQPFIGFSIKSYIGSKPTLLNASGATRIHYRCSSDVSEKLREQVHSISTKNKIKDRIQCLKENKVELIFDSLPNSTFERNLQMIDYRMPEILAYLFLTSYSVNGKSVSDVVKNYCQLYNEDMELVEYKVKDLLVAIALGMEPNSKWSGLEDANGGYIVVKEDGEILCYHIYDRNKLREYLYRNTKFDSPSSKRTGAGMFFSENEQEKFSLTVQIRF</sequence>
<accession>A0A0Z8LPI7</accession>
<proteinExistence type="predicted"/>
<dbReference type="Proteomes" id="UP000069526">
    <property type="component" value="Unassembled WGS sequence"/>
</dbReference>